<evidence type="ECO:0000313" key="5">
    <source>
        <dbReference type="Proteomes" id="UP000095657"/>
    </source>
</evidence>
<dbReference type="Proteomes" id="UP000284689">
    <property type="component" value="Unassembled WGS sequence"/>
</dbReference>
<dbReference type="Proteomes" id="UP000095657">
    <property type="component" value="Unassembled WGS sequence"/>
</dbReference>
<evidence type="ECO:0000313" key="3">
    <source>
        <dbReference type="EMBL" id="RGY21888.1"/>
    </source>
</evidence>
<dbReference type="Pfam" id="PF11276">
    <property type="entry name" value="DUF3078"/>
    <property type="match status" value="1"/>
</dbReference>
<proteinExistence type="predicted"/>
<dbReference type="EMBL" id="QSCS01000046">
    <property type="protein sequence ID" value="RGY21888.1"/>
    <property type="molecule type" value="Genomic_DNA"/>
</dbReference>
<reference evidence="6 7" key="2">
    <citation type="submission" date="2018-08" db="EMBL/GenBank/DDBJ databases">
        <title>A genome reference for cultivated species of the human gut microbiota.</title>
        <authorList>
            <person name="Zou Y."/>
            <person name="Xue W."/>
            <person name="Luo G."/>
        </authorList>
    </citation>
    <scope>NUCLEOTIDE SEQUENCE [LARGE SCALE GENOMIC DNA]</scope>
    <source>
        <strain evidence="4 7">AM31-16AC</strain>
        <strain evidence="3 6">OF02-6LB</strain>
    </source>
</reference>
<dbReference type="STRING" id="47678.ERS852494_03814"/>
<evidence type="ECO:0000313" key="4">
    <source>
        <dbReference type="EMBL" id="RHD47858.1"/>
    </source>
</evidence>
<evidence type="ECO:0000313" key="6">
    <source>
        <dbReference type="Proteomes" id="UP000284431"/>
    </source>
</evidence>
<organism evidence="2 5">
    <name type="scientific">Bacteroides caccae</name>
    <dbReference type="NCBI Taxonomy" id="47678"/>
    <lineage>
        <taxon>Bacteria</taxon>
        <taxon>Pseudomonadati</taxon>
        <taxon>Bacteroidota</taxon>
        <taxon>Bacteroidia</taxon>
        <taxon>Bacteroidales</taxon>
        <taxon>Bacteroidaceae</taxon>
        <taxon>Bacteroides</taxon>
    </lineage>
</organism>
<dbReference type="InterPro" id="IPR021428">
    <property type="entry name" value="DUF3078"/>
</dbReference>
<reference evidence="2 5" key="1">
    <citation type="submission" date="2015-09" db="EMBL/GenBank/DDBJ databases">
        <authorList>
            <consortium name="Pathogen Informatics"/>
        </authorList>
    </citation>
    <scope>NUCLEOTIDE SEQUENCE [LARGE SCALE GENOMIC DNA]</scope>
    <source>
        <strain evidence="2 5">2789STDY5834880</strain>
    </source>
</reference>
<evidence type="ECO:0000313" key="2">
    <source>
        <dbReference type="EMBL" id="CUQ04796.1"/>
    </source>
</evidence>
<keyword evidence="1" id="KW-0732">Signal</keyword>
<dbReference type="Proteomes" id="UP000284431">
    <property type="component" value="Unassembled WGS sequence"/>
</dbReference>
<accession>A0A174T6U9</accession>
<evidence type="ECO:0000256" key="1">
    <source>
        <dbReference type="SAM" id="SignalP"/>
    </source>
</evidence>
<dbReference type="EMBL" id="QSJD01000016">
    <property type="protein sequence ID" value="RHD47858.1"/>
    <property type="molecule type" value="Genomic_DNA"/>
</dbReference>
<protein>
    <submittedName>
        <fullName evidence="3">DUF3078 domain-containing protein</fullName>
    </submittedName>
    <submittedName>
        <fullName evidence="2">Protein of uncharacterized function (DUF3078)</fullName>
    </submittedName>
</protein>
<name>A0A174T6U9_9BACE</name>
<sequence length="504" mass="58048">MKRVIILFSAFTQLLFMLPLSAQESVQDSIIPADSVQIAPVQAVKPSKKVTKSSTVVAKAKVVRSDTLSTELQKYLMLKLNMSGPTPKLDTVSYLYNKYIAQLDYLNDPSVPARYIPSDPDYFRLFTPLAYYYAPMKQYSTIDWKPIQLDTTPNLTAELLPYDTLVFTKTKRANILVNNALMDLYLKRPELVVTTEDRIMSRDVFRPDVKPKISPKANVIHLFQREEMSDNVGKADIKISKPNWWVTGGNGSLQISQNHLSDNWYKGGESNFSGLATFQIFANYNDNEKILFENQLEAKLGMTSTPSDEYHKYLFNTDQLRLYNKLGLRALKNWYYTISSEFKTQFCHGYKANSEDLVSAFMSPADLAVSIGMDYKLNKKKFNLSVFMAPLTYNLRYIGNSEVDETKFGLEKGKCSKNDFGSQLQSTFNWNIITAVTLESRLNYLTNYHWARVEWENTFNFILNRYLSTKLYVHTRFDDSSKPTEGDSFFQLKELLSFGINYKW</sequence>
<dbReference type="EMBL" id="CZAI01000010">
    <property type="protein sequence ID" value="CUQ04796.1"/>
    <property type="molecule type" value="Genomic_DNA"/>
</dbReference>
<dbReference type="AlphaFoldDB" id="A0A174T6U9"/>
<gene>
    <name evidence="4" type="ORF">DW794_11070</name>
    <name evidence="3" type="ORF">DXA49_20465</name>
    <name evidence="2" type="ORF">ERS852494_03814</name>
</gene>
<dbReference type="RefSeq" id="WP_055173505.1">
    <property type="nucleotide sequence ID" value="NZ_CZAI01000010.1"/>
</dbReference>
<evidence type="ECO:0000313" key="7">
    <source>
        <dbReference type="Proteomes" id="UP000284689"/>
    </source>
</evidence>
<feature type="chain" id="PRO_5041795333" evidence="1">
    <location>
        <begin position="23"/>
        <end position="504"/>
    </location>
</feature>
<feature type="signal peptide" evidence="1">
    <location>
        <begin position="1"/>
        <end position="22"/>
    </location>
</feature>